<keyword evidence="7 9" id="KW-0830">Ubiquinone</keyword>
<dbReference type="GO" id="GO:0009060">
    <property type="term" value="P:aerobic respiration"/>
    <property type="evidence" value="ECO:0007669"/>
    <property type="project" value="TreeGrafter"/>
</dbReference>
<dbReference type="InterPro" id="IPR018086">
    <property type="entry name" value="NADH_UbQ_OxRdtase_su1_CS"/>
</dbReference>
<dbReference type="NCBIfam" id="NF004741">
    <property type="entry name" value="PRK06076.1-2"/>
    <property type="match status" value="1"/>
</dbReference>
<dbReference type="Proteomes" id="UP000179920">
    <property type="component" value="Mitochondrion MITO"/>
</dbReference>
<evidence type="ECO:0000256" key="6">
    <source>
        <dbReference type="RuleBase" id="RU000471"/>
    </source>
</evidence>
<dbReference type="EMBL" id="LT558140">
    <property type="protein sequence ID" value="SAM86540.1"/>
    <property type="molecule type" value="Genomic_DNA"/>
</dbReference>
<evidence type="ECO:0000256" key="2">
    <source>
        <dbReference type="ARBA" id="ARBA00010535"/>
    </source>
</evidence>
<accession>A0A1K0GEN1</accession>
<evidence type="ECO:0000256" key="8">
    <source>
        <dbReference type="SAM" id="Phobius"/>
    </source>
</evidence>
<evidence type="ECO:0000256" key="4">
    <source>
        <dbReference type="ARBA" id="ARBA00022989"/>
    </source>
</evidence>
<dbReference type="AlphaFoldDB" id="A0A1K0GEN1"/>
<evidence type="ECO:0000256" key="7">
    <source>
        <dbReference type="RuleBase" id="RU000473"/>
    </source>
</evidence>
<feature type="transmembrane region" description="Helical" evidence="8">
    <location>
        <begin position="155"/>
        <end position="177"/>
    </location>
</feature>
<feature type="transmembrane region" description="Helical" evidence="8">
    <location>
        <begin position="113"/>
        <end position="134"/>
    </location>
</feature>
<keyword evidence="3 6" id="KW-0812">Transmembrane</keyword>
<dbReference type="PROSITE" id="PS00668">
    <property type="entry name" value="COMPLEX1_ND1_2"/>
    <property type="match status" value="1"/>
</dbReference>
<evidence type="ECO:0000256" key="5">
    <source>
        <dbReference type="ARBA" id="ARBA00023136"/>
    </source>
</evidence>
<dbReference type="PANTHER" id="PTHR11432">
    <property type="entry name" value="NADH DEHYDROGENASE SUBUNIT 1"/>
    <property type="match status" value="1"/>
</dbReference>
<dbReference type="GO" id="GO:0008137">
    <property type="term" value="F:NADH dehydrogenase (ubiquinone) activity"/>
    <property type="evidence" value="ECO:0007669"/>
    <property type="project" value="UniProtKB-EC"/>
</dbReference>
<dbReference type="GO" id="GO:0005743">
    <property type="term" value="C:mitochondrial inner membrane"/>
    <property type="evidence" value="ECO:0007669"/>
    <property type="project" value="UniProtKB-SubCell"/>
</dbReference>
<dbReference type="Pfam" id="PF00146">
    <property type="entry name" value="NADHdh"/>
    <property type="match status" value="1"/>
</dbReference>
<feature type="transmembrane region" description="Helical" evidence="8">
    <location>
        <begin position="79"/>
        <end position="101"/>
    </location>
</feature>
<reference evidence="10" key="1">
    <citation type="submission" date="2016-04" db="EMBL/GenBank/DDBJ databases">
        <authorList>
            <person name="Guldener U."/>
            <person name="Guldener U."/>
        </authorList>
    </citation>
    <scope>NUCLEOTIDE SEQUENCE [LARGE SCALE GENOMIC DNA]</scope>
    <source>
        <strain evidence="10">UB2112</strain>
    </source>
</reference>
<proteinExistence type="inferred from homology"/>
<dbReference type="PANTHER" id="PTHR11432:SF3">
    <property type="entry name" value="NADH-UBIQUINONE OXIDOREDUCTASE CHAIN 1"/>
    <property type="match status" value="1"/>
</dbReference>
<feature type="transmembrane region" description="Helical" evidence="8">
    <location>
        <begin position="368"/>
        <end position="390"/>
    </location>
</feature>
<keyword evidence="6" id="KW-0520">NAD</keyword>
<comment type="subcellular location">
    <subcellularLocation>
        <location evidence="1">Membrane</location>
        <topology evidence="1">Multi-pass membrane protein</topology>
    </subcellularLocation>
    <subcellularLocation>
        <location evidence="6">Mitochondrion inner membrane</location>
        <topology evidence="6">Multi-pass membrane protein</topology>
    </subcellularLocation>
</comment>
<feature type="transmembrane region" description="Helical" evidence="8">
    <location>
        <begin position="302"/>
        <end position="324"/>
    </location>
</feature>
<dbReference type="EC" id="7.1.1.2" evidence="7"/>
<feature type="transmembrane region" description="Helical" evidence="8">
    <location>
        <begin position="344"/>
        <end position="361"/>
    </location>
</feature>
<comment type="similarity">
    <text evidence="2 6">Belongs to the complex I subunit 1 family.</text>
</comment>
<keyword evidence="5 8" id="KW-0472">Membrane</keyword>
<evidence type="ECO:0000313" key="9">
    <source>
        <dbReference type="EMBL" id="SAM86540.1"/>
    </source>
</evidence>
<dbReference type="HAMAP" id="MF_01350">
    <property type="entry name" value="NDH1_NuoH"/>
    <property type="match status" value="1"/>
</dbReference>
<evidence type="ECO:0000256" key="3">
    <source>
        <dbReference type="ARBA" id="ARBA00022692"/>
    </source>
</evidence>
<feature type="transmembrane region" description="Helical" evidence="8">
    <location>
        <begin position="230"/>
        <end position="257"/>
    </location>
</feature>
<comment type="catalytic activity">
    <reaction evidence="7">
        <text>a ubiquinone + NADH + 5 H(+)(in) = a ubiquinol + NAD(+) + 4 H(+)(out)</text>
        <dbReference type="Rhea" id="RHEA:29091"/>
        <dbReference type="Rhea" id="RHEA-COMP:9565"/>
        <dbReference type="Rhea" id="RHEA-COMP:9566"/>
        <dbReference type="ChEBI" id="CHEBI:15378"/>
        <dbReference type="ChEBI" id="CHEBI:16389"/>
        <dbReference type="ChEBI" id="CHEBI:17976"/>
        <dbReference type="ChEBI" id="CHEBI:57540"/>
        <dbReference type="ChEBI" id="CHEBI:57945"/>
        <dbReference type="EC" id="7.1.1.2"/>
    </reaction>
</comment>
<protein>
    <recommendedName>
        <fullName evidence="7">NADH-ubiquinone oxidoreductase chain 1</fullName>
        <ecNumber evidence="7">7.1.1.2</ecNumber>
    </recommendedName>
</protein>
<dbReference type="InterPro" id="IPR001694">
    <property type="entry name" value="NADH_UbQ_OxRdtase_su1/FPO"/>
</dbReference>
<sequence length="422" mass="47338">MLTILYQGAAQLLEILVVLVPILLSVAFMTVIERKVMGSMQRRIGPNVVGYYALLQPFADALKLVIKEQVIPSQATKSLFFLAPMVTLIFSLLGWGVIPLGPGLALSDFSLGILYSLALSSIGVYGILFAGWSANSKYAFLGSLRSTAQMISYELIYSAAVLTVILLCGTFNITEIIEAQQSVWYIVPLLPIFILFFISALAETNRTPFDLAESESELVAGFMTEHSGMIFVFFFLAEYGSIVLMSTFSAILFLGGYNAIELFENPTYINLQSLVLGFKAVLIMFVFVWIRATLPRVRYDQLMVFCWTGMLPMAIALLILVPSILVAFDISSISPAHQEYKMDWILVSLSTITNIVHLISYKDRVVHILNILINIITLHFKEFTIIIKYLFIKLKLVKRTTIVPLFLIIAARTRRILLYYIN</sequence>
<geneLocation type="mitochondrion" evidence="9"/>
<feature type="transmembrane region" description="Helical" evidence="8">
    <location>
        <begin position="269"/>
        <end position="290"/>
    </location>
</feature>
<keyword evidence="7" id="KW-0496">Mitochondrion</keyword>
<name>A0A1K0GEN1_9BASI</name>
<dbReference type="GO" id="GO:0003954">
    <property type="term" value="F:NADH dehydrogenase activity"/>
    <property type="evidence" value="ECO:0007669"/>
    <property type="project" value="TreeGrafter"/>
</dbReference>
<feature type="transmembrane region" description="Helical" evidence="8">
    <location>
        <begin position="183"/>
        <end position="202"/>
    </location>
</feature>
<organism evidence="9 10">
    <name type="scientific">Ustilago bromivora</name>
    <dbReference type="NCBI Taxonomy" id="307758"/>
    <lineage>
        <taxon>Eukaryota</taxon>
        <taxon>Fungi</taxon>
        <taxon>Dikarya</taxon>
        <taxon>Basidiomycota</taxon>
        <taxon>Ustilaginomycotina</taxon>
        <taxon>Ustilaginomycetes</taxon>
        <taxon>Ustilaginales</taxon>
        <taxon>Ustilaginaceae</taxon>
        <taxon>Ustilago</taxon>
    </lineage>
</organism>
<evidence type="ECO:0000313" key="10">
    <source>
        <dbReference type="Proteomes" id="UP000179920"/>
    </source>
</evidence>
<evidence type="ECO:0000256" key="1">
    <source>
        <dbReference type="ARBA" id="ARBA00004141"/>
    </source>
</evidence>
<keyword evidence="4 8" id="KW-1133">Transmembrane helix</keyword>
<gene>
    <name evidence="9" type="ORF">UBRO_21218</name>
</gene>
<feature type="transmembrane region" description="Helical" evidence="8">
    <location>
        <begin position="12"/>
        <end position="32"/>
    </location>
</feature>